<dbReference type="InterPro" id="IPR013325">
    <property type="entry name" value="RNA_pol_sigma_r2"/>
</dbReference>
<sequence length="197" mass="22879">MIAFILTKPNTRTIIDVPSLVTAEHLFVNDLLKNDLSSFNRLYKMYAPNLMGVIMKIVNQQETAEDLLQEVFLKIRKSLHTYDEKKSRLFTWMLNITRNTALDHLRKKSYRQDKANVILEDVETELENHTFSMNTDAIGIKKLLEQLSSKQKLVLDLAYYQGYTHEEIAEKLDMPVGSVKTTLRQAIIKLRNIFGKC</sequence>
<keyword evidence="4" id="KW-0804">Transcription</keyword>
<dbReference type="SUPFAM" id="SSF88946">
    <property type="entry name" value="Sigma2 domain of RNA polymerase sigma factors"/>
    <property type="match status" value="1"/>
</dbReference>
<reference evidence="7" key="1">
    <citation type="submission" date="2022-11" db="EMBL/GenBank/DDBJ databases">
        <authorList>
            <person name="Graham C."/>
            <person name="Newman J.D."/>
        </authorList>
    </citation>
    <scope>NUCLEOTIDE SEQUENCE</scope>
    <source>
        <strain evidence="7">DSM 19486</strain>
    </source>
</reference>
<dbReference type="InterPro" id="IPR039425">
    <property type="entry name" value="RNA_pol_sigma-70-like"/>
</dbReference>
<dbReference type="CDD" id="cd06171">
    <property type="entry name" value="Sigma70_r4"/>
    <property type="match status" value="1"/>
</dbReference>
<dbReference type="Pfam" id="PF04542">
    <property type="entry name" value="Sigma70_r2"/>
    <property type="match status" value="1"/>
</dbReference>
<feature type="domain" description="RNA polymerase sigma factor 70 region 4 type 2" evidence="6">
    <location>
        <begin position="140"/>
        <end position="190"/>
    </location>
</feature>
<dbReference type="PANTHER" id="PTHR43133">
    <property type="entry name" value="RNA POLYMERASE ECF-TYPE SIGMA FACTO"/>
    <property type="match status" value="1"/>
</dbReference>
<dbReference type="InterPro" id="IPR013249">
    <property type="entry name" value="RNA_pol_sigma70_r4_t2"/>
</dbReference>
<dbReference type="RefSeq" id="WP_157259034.1">
    <property type="nucleotide sequence ID" value="NZ_JAPJUH010000003.1"/>
</dbReference>
<dbReference type="InterPro" id="IPR007627">
    <property type="entry name" value="RNA_pol_sigma70_r2"/>
</dbReference>
<comment type="caution">
    <text evidence="7">The sequence shown here is derived from an EMBL/GenBank/DDBJ whole genome shotgun (WGS) entry which is preliminary data.</text>
</comment>
<dbReference type="EMBL" id="JAPJUH010000003">
    <property type="protein sequence ID" value="MCX3265049.1"/>
    <property type="molecule type" value="Genomic_DNA"/>
</dbReference>
<comment type="similarity">
    <text evidence="1">Belongs to the sigma-70 factor family. ECF subfamily.</text>
</comment>
<evidence type="ECO:0000256" key="1">
    <source>
        <dbReference type="ARBA" id="ARBA00010641"/>
    </source>
</evidence>
<dbReference type="SUPFAM" id="SSF88659">
    <property type="entry name" value="Sigma3 and sigma4 domains of RNA polymerase sigma factors"/>
    <property type="match status" value="1"/>
</dbReference>
<gene>
    <name evidence="7" type="ORF">OQZ29_09845</name>
</gene>
<proteinExistence type="inferred from homology"/>
<dbReference type="InterPro" id="IPR036388">
    <property type="entry name" value="WH-like_DNA-bd_sf"/>
</dbReference>
<dbReference type="AlphaFoldDB" id="A0A9X3I9I8"/>
<evidence type="ECO:0000313" key="7">
    <source>
        <dbReference type="EMBL" id="MCX3265049.1"/>
    </source>
</evidence>
<dbReference type="Pfam" id="PF08281">
    <property type="entry name" value="Sigma70_r4_2"/>
    <property type="match status" value="1"/>
</dbReference>
<evidence type="ECO:0000259" key="5">
    <source>
        <dbReference type="Pfam" id="PF04542"/>
    </source>
</evidence>
<dbReference type="Gene3D" id="1.10.1740.10">
    <property type="match status" value="1"/>
</dbReference>
<dbReference type="PANTHER" id="PTHR43133:SF62">
    <property type="entry name" value="RNA POLYMERASE SIGMA FACTOR SIGZ"/>
    <property type="match status" value="1"/>
</dbReference>
<keyword evidence="8" id="KW-1185">Reference proteome</keyword>
<feature type="domain" description="RNA polymerase sigma-70 region 2" evidence="5">
    <location>
        <begin position="42"/>
        <end position="109"/>
    </location>
</feature>
<dbReference type="InterPro" id="IPR014284">
    <property type="entry name" value="RNA_pol_sigma-70_dom"/>
</dbReference>
<keyword evidence="2" id="KW-0805">Transcription regulation</keyword>
<evidence type="ECO:0000313" key="8">
    <source>
        <dbReference type="Proteomes" id="UP001142592"/>
    </source>
</evidence>
<protein>
    <submittedName>
        <fullName evidence="7">RNA polymerase sigma factor</fullName>
    </submittedName>
</protein>
<dbReference type="GO" id="GO:0006352">
    <property type="term" value="P:DNA-templated transcription initiation"/>
    <property type="evidence" value="ECO:0007669"/>
    <property type="project" value="InterPro"/>
</dbReference>
<dbReference type="NCBIfam" id="TIGR02937">
    <property type="entry name" value="sigma70-ECF"/>
    <property type="match status" value="1"/>
</dbReference>
<evidence type="ECO:0000259" key="6">
    <source>
        <dbReference type="Pfam" id="PF08281"/>
    </source>
</evidence>
<accession>A0A9X3I9I8</accession>
<evidence type="ECO:0000256" key="3">
    <source>
        <dbReference type="ARBA" id="ARBA00023082"/>
    </source>
</evidence>
<organism evidence="7 8">
    <name type="scientific">Pedobacter agri</name>
    <dbReference type="NCBI Taxonomy" id="454586"/>
    <lineage>
        <taxon>Bacteria</taxon>
        <taxon>Pseudomonadati</taxon>
        <taxon>Bacteroidota</taxon>
        <taxon>Sphingobacteriia</taxon>
        <taxon>Sphingobacteriales</taxon>
        <taxon>Sphingobacteriaceae</taxon>
        <taxon>Pedobacter</taxon>
    </lineage>
</organism>
<dbReference type="GO" id="GO:0003677">
    <property type="term" value="F:DNA binding"/>
    <property type="evidence" value="ECO:0007669"/>
    <property type="project" value="InterPro"/>
</dbReference>
<keyword evidence="3" id="KW-0731">Sigma factor</keyword>
<dbReference type="Proteomes" id="UP001142592">
    <property type="component" value="Unassembled WGS sequence"/>
</dbReference>
<dbReference type="GO" id="GO:0016987">
    <property type="term" value="F:sigma factor activity"/>
    <property type="evidence" value="ECO:0007669"/>
    <property type="project" value="UniProtKB-KW"/>
</dbReference>
<evidence type="ECO:0000256" key="4">
    <source>
        <dbReference type="ARBA" id="ARBA00023163"/>
    </source>
</evidence>
<evidence type="ECO:0000256" key="2">
    <source>
        <dbReference type="ARBA" id="ARBA00023015"/>
    </source>
</evidence>
<dbReference type="Gene3D" id="1.10.10.10">
    <property type="entry name" value="Winged helix-like DNA-binding domain superfamily/Winged helix DNA-binding domain"/>
    <property type="match status" value="1"/>
</dbReference>
<dbReference type="InterPro" id="IPR013324">
    <property type="entry name" value="RNA_pol_sigma_r3/r4-like"/>
</dbReference>
<name>A0A9X3I9I8_9SPHI</name>